<gene>
    <name evidence="3" type="ORF">AUC68_04785</name>
</gene>
<dbReference type="SUPFAM" id="SSF47413">
    <property type="entry name" value="lambda repressor-like DNA-binding domains"/>
    <property type="match status" value="1"/>
</dbReference>
<dbReference type="Gene3D" id="1.10.260.40">
    <property type="entry name" value="lambda repressor-like DNA-binding domains"/>
    <property type="match status" value="1"/>
</dbReference>
<dbReference type="STRING" id="1774968.AUC68_04785"/>
<dbReference type="PANTHER" id="PTHR46797">
    <property type="entry name" value="HTH-TYPE TRANSCRIPTIONAL REGULATOR"/>
    <property type="match status" value="1"/>
</dbReference>
<dbReference type="InterPro" id="IPR010982">
    <property type="entry name" value="Lambda_DNA-bd_dom_sf"/>
</dbReference>
<keyword evidence="1" id="KW-0238">DNA-binding</keyword>
<dbReference type="OrthoDB" id="9813152at2"/>
<comment type="caution">
    <text evidence="3">The sequence shown here is derived from an EMBL/GenBank/DDBJ whole genome shotgun (WGS) entry which is preliminary data.</text>
</comment>
<name>A0A1E3W1B7_9HYPH</name>
<dbReference type="EMBL" id="LPWG01000011">
    <property type="protein sequence ID" value="ODR99311.1"/>
    <property type="molecule type" value="Genomic_DNA"/>
</dbReference>
<dbReference type="CDD" id="cd00093">
    <property type="entry name" value="HTH_XRE"/>
    <property type="match status" value="1"/>
</dbReference>
<protein>
    <submittedName>
        <fullName evidence="3">XRE family transcriptional regulator</fullName>
    </submittedName>
</protein>
<evidence type="ECO:0000313" key="3">
    <source>
        <dbReference type="EMBL" id="ODR99311.1"/>
    </source>
</evidence>
<reference evidence="3 4" key="1">
    <citation type="journal article" date="2016" name="Environ. Microbiol.">
        <title>New Methyloceanibacter diversity from North Sea sediments includes methanotroph containing solely the soluble methane monooxygenase.</title>
        <authorList>
            <person name="Vekeman B."/>
            <person name="Kerckhof F.M."/>
            <person name="Cremers G."/>
            <person name="de Vos P."/>
            <person name="Vandamme P."/>
            <person name="Boon N."/>
            <person name="Op den Camp H.J."/>
            <person name="Heylen K."/>
        </authorList>
    </citation>
    <scope>NUCLEOTIDE SEQUENCE [LARGE SCALE GENOMIC DNA]</scope>
    <source>
        <strain evidence="3 4">R-67174</strain>
    </source>
</reference>
<accession>A0A1E3W1B7</accession>
<dbReference type="SMART" id="SM00530">
    <property type="entry name" value="HTH_XRE"/>
    <property type="match status" value="1"/>
</dbReference>
<evidence type="ECO:0000256" key="1">
    <source>
        <dbReference type="ARBA" id="ARBA00023125"/>
    </source>
</evidence>
<keyword evidence="4" id="KW-1185">Reference proteome</keyword>
<dbReference type="AlphaFoldDB" id="A0A1E3W1B7"/>
<organism evidence="3 4">
    <name type="scientific">Methyloceanibacter methanicus</name>
    <dbReference type="NCBI Taxonomy" id="1774968"/>
    <lineage>
        <taxon>Bacteria</taxon>
        <taxon>Pseudomonadati</taxon>
        <taxon>Pseudomonadota</taxon>
        <taxon>Alphaproteobacteria</taxon>
        <taxon>Hyphomicrobiales</taxon>
        <taxon>Hyphomicrobiaceae</taxon>
        <taxon>Methyloceanibacter</taxon>
    </lineage>
</organism>
<feature type="domain" description="HTH cro/C1-type" evidence="2">
    <location>
        <begin position="9"/>
        <end position="64"/>
    </location>
</feature>
<evidence type="ECO:0000259" key="2">
    <source>
        <dbReference type="PROSITE" id="PS50943"/>
    </source>
</evidence>
<dbReference type="InterPro" id="IPR050807">
    <property type="entry name" value="TransReg_Diox_bact_type"/>
</dbReference>
<dbReference type="Pfam" id="PF12844">
    <property type="entry name" value="HTH_19"/>
    <property type="match status" value="1"/>
</dbReference>
<dbReference type="PROSITE" id="PS50943">
    <property type="entry name" value="HTH_CROC1"/>
    <property type="match status" value="1"/>
</dbReference>
<dbReference type="GO" id="GO:0003700">
    <property type="term" value="F:DNA-binding transcription factor activity"/>
    <property type="evidence" value="ECO:0007669"/>
    <property type="project" value="TreeGrafter"/>
</dbReference>
<dbReference type="Proteomes" id="UP000094501">
    <property type="component" value="Unassembled WGS sequence"/>
</dbReference>
<proteinExistence type="predicted"/>
<evidence type="ECO:0000313" key="4">
    <source>
        <dbReference type="Proteomes" id="UP000094501"/>
    </source>
</evidence>
<sequence>MPTALGEKIQKLRKEKGLTLEKLADLTGSSKSYIWELENKNPPRPSAEKVARIAHQLGVEIEYLIDEEEKITEADSIDAKFYREYRRMTPETRKKIRAMAKLIGDEE</sequence>
<dbReference type="InterPro" id="IPR001387">
    <property type="entry name" value="Cro/C1-type_HTH"/>
</dbReference>
<dbReference type="GO" id="GO:0003677">
    <property type="term" value="F:DNA binding"/>
    <property type="evidence" value="ECO:0007669"/>
    <property type="project" value="UniProtKB-KW"/>
</dbReference>
<dbReference type="PANTHER" id="PTHR46797:SF1">
    <property type="entry name" value="METHYLPHOSPHONATE SYNTHASE"/>
    <property type="match status" value="1"/>
</dbReference>
<dbReference type="RefSeq" id="WP_069437251.1">
    <property type="nucleotide sequence ID" value="NZ_LPWG01000011.1"/>
</dbReference>
<dbReference type="GO" id="GO:0005829">
    <property type="term" value="C:cytosol"/>
    <property type="evidence" value="ECO:0007669"/>
    <property type="project" value="TreeGrafter"/>
</dbReference>